<dbReference type="RefSeq" id="WP_011435359.1">
    <property type="nucleotide sequence ID" value="NC_007777.1"/>
</dbReference>
<dbReference type="eggNOG" id="ENOG50328GS">
    <property type="taxonomic scope" value="Bacteria"/>
</dbReference>
<dbReference type="HOGENOM" id="CLU_067990_0_0_11"/>
<dbReference type="Proteomes" id="UP000001937">
    <property type="component" value="Chromosome"/>
</dbReference>
<evidence type="ECO:0000313" key="2">
    <source>
        <dbReference type="Proteomes" id="UP000001937"/>
    </source>
</evidence>
<keyword evidence="2" id="KW-1185">Reference proteome</keyword>
<dbReference type="STRING" id="106370.Francci3_0907"/>
<accession>Q2JEK1</accession>
<evidence type="ECO:0008006" key="3">
    <source>
        <dbReference type="Google" id="ProtNLM"/>
    </source>
</evidence>
<gene>
    <name evidence="1" type="ordered locus">Francci3_0907</name>
</gene>
<dbReference type="Pfam" id="PF13814">
    <property type="entry name" value="Replic_Relax"/>
    <property type="match status" value="1"/>
</dbReference>
<dbReference type="KEGG" id="fra:Francci3_0907"/>
<name>Q2JEK1_FRACC</name>
<dbReference type="InterPro" id="IPR025855">
    <property type="entry name" value="Replic_Relax"/>
</dbReference>
<protein>
    <recommendedName>
        <fullName evidence="3">Replication-relaxation</fullName>
    </recommendedName>
</protein>
<organism evidence="1 2">
    <name type="scientific">Frankia casuarinae (strain DSM 45818 / CECT 9043 / HFP020203 / CcI3)</name>
    <dbReference type="NCBI Taxonomy" id="106370"/>
    <lineage>
        <taxon>Bacteria</taxon>
        <taxon>Bacillati</taxon>
        <taxon>Actinomycetota</taxon>
        <taxon>Actinomycetes</taxon>
        <taxon>Frankiales</taxon>
        <taxon>Frankiaceae</taxon>
        <taxon>Frankia</taxon>
    </lineage>
</organism>
<dbReference type="AlphaFoldDB" id="Q2JEK1"/>
<reference evidence="1 2" key="1">
    <citation type="journal article" date="2007" name="Genome Res.">
        <title>Genome characteristics of facultatively symbiotic Frankia sp. strains reflect host range and host plant biogeography.</title>
        <authorList>
            <person name="Normand P."/>
            <person name="Lapierre P."/>
            <person name="Tisa L.S."/>
            <person name="Gogarten J.P."/>
            <person name="Alloisio N."/>
            <person name="Bagnarol E."/>
            <person name="Bassi C.A."/>
            <person name="Berry A.M."/>
            <person name="Bickhart D.M."/>
            <person name="Choisne N."/>
            <person name="Couloux A."/>
            <person name="Cournoyer B."/>
            <person name="Cruveiller S."/>
            <person name="Daubin V."/>
            <person name="Demange N."/>
            <person name="Francino M.P."/>
            <person name="Goltsman E."/>
            <person name="Huang Y."/>
            <person name="Kopp O.R."/>
            <person name="Labarre L."/>
            <person name="Lapidus A."/>
            <person name="Lavire C."/>
            <person name="Marechal J."/>
            <person name="Martinez M."/>
            <person name="Mastronunzio J.E."/>
            <person name="Mullin B.C."/>
            <person name="Niemann J."/>
            <person name="Pujic P."/>
            <person name="Rawnsley T."/>
            <person name="Rouy Z."/>
            <person name="Schenowitz C."/>
            <person name="Sellstedt A."/>
            <person name="Tavares F."/>
            <person name="Tomkins J.P."/>
            <person name="Vallenet D."/>
            <person name="Valverde C."/>
            <person name="Wall L.G."/>
            <person name="Wang Y."/>
            <person name="Medigue C."/>
            <person name="Benson D.R."/>
        </authorList>
    </citation>
    <scope>NUCLEOTIDE SEQUENCE [LARGE SCALE GENOMIC DNA]</scope>
    <source>
        <strain evidence="2">DSM 45818 / CECT 9043 / CcI3</strain>
    </source>
</reference>
<dbReference type="EMBL" id="CP000249">
    <property type="protein sequence ID" value="ABD10291.1"/>
    <property type="molecule type" value="Genomic_DNA"/>
</dbReference>
<sequence length="269" mass="29226">MTAARHSPAMIELLVDQLSDRDRAILYDVGKVRVLSGAQLTRLHFHDLTATSRDRTRRGVLARLAGHDLVAPLDRAVGGARSGSAGYVYALGVAGQRALPLLHADAVGLPTRARRPWTPGQSFLKHTLAISELYVQLVEAERAGRLTLTRFAAEAGAWWPDGAGGLVKPDASACVAFGDVEDSWLVEVDRATESPETLYRKLRRYVDFAGAGQLGPDGVTPRVLVTVPHDRRLQVVRDILARLPPPADQLLAAVLFDEAVKQVGRVLRE</sequence>
<dbReference type="OrthoDB" id="4146863at2"/>
<evidence type="ECO:0000313" key="1">
    <source>
        <dbReference type="EMBL" id="ABD10291.1"/>
    </source>
</evidence>
<proteinExistence type="predicted"/>